<feature type="domain" description="F-box" evidence="1">
    <location>
        <begin position="7"/>
        <end position="43"/>
    </location>
</feature>
<organism evidence="2 3">
    <name type="scientific">Globodera rostochiensis</name>
    <name type="common">Golden nematode worm</name>
    <name type="synonym">Heterodera rostochiensis</name>
    <dbReference type="NCBI Taxonomy" id="31243"/>
    <lineage>
        <taxon>Eukaryota</taxon>
        <taxon>Metazoa</taxon>
        <taxon>Ecdysozoa</taxon>
        <taxon>Nematoda</taxon>
        <taxon>Chromadorea</taxon>
        <taxon>Rhabditida</taxon>
        <taxon>Tylenchina</taxon>
        <taxon>Tylenchomorpha</taxon>
        <taxon>Tylenchoidea</taxon>
        <taxon>Heteroderidae</taxon>
        <taxon>Heteroderinae</taxon>
        <taxon>Globodera</taxon>
    </lineage>
</organism>
<evidence type="ECO:0000313" key="2">
    <source>
        <dbReference type="Proteomes" id="UP000887572"/>
    </source>
</evidence>
<dbReference type="Gene3D" id="1.20.1280.50">
    <property type="match status" value="1"/>
</dbReference>
<keyword evidence="2" id="KW-1185">Reference proteome</keyword>
<accession>A0A914GUW9</accession>
<reference evidence="3" key="1">
    <citation type="submission" date="2022-11" db="UniProtKB">
        <authorList>
            <consortium name="WormBaseParasite"/>
        </authorList>
    </citation>
    <scope>IDENTIFICATION</scope>
</reference>
<dbReference type="WBParaSite" id="Gr19_v10_g11565.t1">
    <property type="protein sequence ID" value="Gr19_v10_g11565.t1"/>
    <property type="gene ID" value="Gr19_v10_g11565"/>
</dbReference>
<name>A0A914GUW9_GLORO</name>
<dbReference type="Proteomes" id="UP000887572">
    <property type="component" value="Unplaced"/>
</dbReference>
<dbReference type="InterPro" id="IPR001810">
    <property type="entry name" value="F-box_dom"/>
</dbReference>
<proteinExistence type="predicted"/>
<evidence type="ECO:0000313" key="3">
    <source>
        <dbReference type="WBParaSite" id="Gr19_v10_g11565.t1"/>
    </source>
</evidence>
<sequence length="341" mass="38480">MSTKPIRLPDDCWLDILSQLCRPFVASQFSLVSRRFATLADSRLWTKRQKLPPLFVLCDRIGWVNGDQFVEKPMPICAPPKNLQLSSVTVFICSCMNNSLDFLCLLSAVRPCAVQLEGSVSDTCQLRHFERPQFGTLLAQTERIRLCQHPVWGLPLSAIFCADTKLENVCQSMLKVPSLECQLLSDADFPQLLFWLHYCAPNDQQAVANKKQLHLFCDHLPGIQLVEAFIRLLIQVFSRSIDSCPYTIQFVLSNYDPTAASAFNSLLFASVHYNFETGESLKLFKQLSLTDGEHGRGQQTIGMERTMIEKLSIDAKACEEKNEQRISAGGLKEDCVLIILK</sequence>
<dbReference type="AlphaFoldDB" id="A0A914GUW9"/>
<protein>
    <submittedName>
        <fullName evidence="3">F-box domain-containing protein</fullName>
    </submittedName>
</protein>
<dbReference type="Pfam" id="PF00646">
    <property type="entry name" value="F-box"/>
    <property type="match status" value="1"/>
</dbReference>
<evidence type="ECO:0000259" key="1">
    <source>
        <dbReference type="Pfam" id="PF00646"/>
    </source>
</evidence>